<reference evidence="2" key="1">
    <citation type="submission" date="2019-07" db="EMBL/GenBank/DDBJ databases">
        <title>Bacillus alkalisoli sp. nov. isolated from saline soil.</title>
        <authorList>
            <person name="Sun J.-Q."/>
            <person name="Xu L."/>
        </authorList>
    </citation>
    <scope>NUCLEOTIDE SEQUENCE [LARGE SCALE GENOMIC DNA]</scope>
    <source>
        <strain evidence="2">M4U3P1</strain>
    </source>
</reference>
<sequence length="85" mass="9264">MFSGDVNSLTDFTKGPGLDILVAFLLLTGKLRVDGILLYRGSASITITLVGKFDTKKEDVMQQVILGDQEMSMQLILDTLSGQQL</sequence>
<organism evidence="1 2">
    <name type="scientific">Paenalkalicoccus suaedae</name>
    <dbReference type="NCBI Taxonomy" id="2592382"/>
    <lineage>
        <taxon>Bacteria</taxon>
        <taxon>Bacillati</taxon>
        <taxon>Bacillota</taxon>
        <taxon>Bacilli</taxon>
        <taxon>Bacillales</taxon>
        <taxon>Bacillaceae</taxon>
        <taxon>Paenalkalicoccus</taxon>
    </lineage>
</organism>
<dbReference type="Proteomes" id="UP000318138">
    <property type="component" value="Chromosome"/>
</dbReference>
<name>A0A859FF86_9BACI</name>
<protein>
    <submittedName>
        <fullName evidence="1">Uncharacterized protein</fullName>
    </submittedName>
</protein>
<evidence type="ECO:0000313" key="1">
    <source>
        <dbReference type="EMBL" id="QKS71641.1"/>
    </source>
</evidence>
<gene>
    <name evidence="1" type="ORF">FLK61_33695</name>
</gene>
<dbReference type="KEGG" id="psua:FLK61_33695"/>
<dbReference type="AlphaFoldDB" id="A0A859FF86"/>
<dbReference type="EMBL" id="CP041372">
    <property type="protein sequence ID" value="QKS71641.1"/>
    <property type="molecule type" value="Genomic_DNA"/>
</dbReference>
<dbReference type="RefSeq" id="WP_176009675.1">
    <property type="nucleotide sequence ID" value="NZ_CP041372.2"/>
</dbReference>
<evidence type="ECO:0000313" key="2">
    <source>
        <dbReference type="Proteomes" id="UP000318138"/>
    </source>
</evidence>
<proteinExistence type="predicted"/>
<keyword evidence="2" id="KW-1185">Reference proteome</keyword>
<accession>A0A859FF86</accession>